<evidence type="ECO:0000256" key="10">
    <source>
        <dbReference type="SAM" id="Phobius"/>
    </source>
</evidence>
<feature type="transmembrane region" description="Helical" evidence="10">
    <location>
        <begin position="241"/>
        <end position="258"/>
    </location>
</feature>
<keyword evidence="4" id="KW-0874">Quinone</keyword>
<evidence type="ECO:0000256" key="9">
    <source>
        <dbReference type="ARBA" id="ARBA00023284"/>
    </source>
</evidence>
<dbReference type="Proteomes" id="UP000184432">
    <property type="component" value="Unassembled WGS sequence"/>
</dbReference>
<dbReference type="InterPro" id="IPR036249">
    <property type="entry name" value="Thioredoxin-like_sf"/>
</dbReference>
<dbReference type="Pfam" id="PF07884">
    <property type="entry name" value="VKOR"/>
    <property type="match status" value="1"/>
</dbReference>
<comment type="subcellular location">
    <subcellularLocation>
        <location evidence="1">Membrane</location>
        <topology evidence="1">Multi-pass membrane protein</topology>
    </subcellularLocation>
</comment>
<dbReference type="Pfam" id="PF13462">
    <property type="entry name" value="Thioredoxin_4"/>
    <property type="match status" value="1"/>
</dbReference>
<evidence type="ECO:0000256" key="4">
    <source>
        <dbReference type="ARBA" id="ARBA00022719"/>
    </source>
</evidence>
<dbReference type="GO" id="GO:0016020">
    <property type="term" value="C:membrane"/>
    <property type="evidence" value="ECO:0007669"/>
    <property type="project" value="UniProtKB-SubCell"/>
</dbReference>
<evidence type="ECO:0000259" key="11">
    <source>
        <dbReference type="Pfam" id="PF03412"/>
    </source>
</evidence>
<proteinExistence type="inferred from homology"/>
<dbReference type="Gene3D" id="1.20.1440.130">
    <property type="entry name" value="VKOR domain"/>
    <property type="match status" value="1"/>
</dbReference>
<evidence type="ECO:0000256" key="6">
    <source>
        <dbReference type="ARBA" id="ARBA00023002"/>
    </source>
</evidence>
<dbReference type="SUPFAM" id="SSF52833">
    <property type="entry name" value="Thioredoxin-like"/>
    <property type="match status" value="1"/>
</dbReference>
<dbReference type="OrthoDB" id="1100563at2"/>
<reference evidence="15" key="1">
    <citation type="submission" date="2016-11" db="EMBL/GenBank/DDBJ databases">
        <authorList>
            <person name="Varghese N."/>
            <person name="Submissions S."/>
        </authorList>
    </citation>
    <scope>NUCLEOTIDE SEQUENCE [LARGE SCALE GENOMIC DNA]</scope>
    <source>
        <strain evidence="15">DSM 22623</strain>
    </source>
</reference>
<name>A0A1M6EFW4_9FLAO</name>
<dbReference type="InterPro" id="IPR038354">
    <property type="entry name" value="VKOR_sf"/>
</dbReference>
<dbReference type="GO" id="GO:0006508">
    <property type="term" value="P:proteolysis"/>
    <property type="evidence" value="ECO:0007669"/>
    <property type="project" value="InterPro"/>
</dbReference>
<evidence type="ECO:0000259" key="13">
    <source>
        <dbReference type="Pfam" id="PF13462"/>
    </source>
</evidence>
<feature type="transmembrane region" description="Helical" evidence="10">
    <location>
        <begin position="134"/>
        <end position="152"/>
    </location>
</feature>
<dbReference type="GO" id="GO:0005524">
    <property type="term" value="F:ATP binding"/>
    <property type="evidence" value="ECO:0007669"/>
    <property type="project" value="InterPro"/>
</dbReference>
<feature type="domain" description="Thioredoxin-like fold" evidence="13">
    <location>
        <begin position="359"/>
        <end position="505"/>
    </location>
</feature>
<sequence length="529" mass="59963">MEHNIEKIVESVLIENGIGNYNKKDLELQLQIHPNYPSFQSITDALDYFDIDNIAIKVPRDALDQLPKSFISLVKNGNSDEIVAVNKKSKTIEIKHSSLKKKKYSFEDFKQIWVTNVIAVEDNSSNNFISGQSLFQNILIAILLISVGLIFVNRNWSIGEVFFLGLSIAGLTFSVFAIQERLGYKSQTVHQFCTSVGKSNCGDVINNNSGILFKGFSLADAGVLFFGSLTLYQIFHGYTSALLIPVLIGVPFVLYSLYSQAFIIKTWCAICLSMGLVSIGLAVIALTSLSININWQTLPGLALVTSLFTIGYFFIRDKIKENKEYRSQNLKLNRFKRDGQIFGLLYNNSDKVADTTILENEIILGNPNANFKIISLTNPMCGFCKNAFEAYSRLLKSMGEHLQIVVRLSINPEETNNQATKIGLRLFEIYDTQGSQAFIEAYTSWFADRTFSKWIKKFGTPNNNMKHNEIFKKQINWANKHELHYTPASIINGTIYPKKYTYDEFFYFVSMLIEQQKSQTVNEDKTVEV</sequence>
<dbReference type="Pfam" id="PF03412">
    <property type="entry name" value="Peptidase_C39"/>
    <property type="match status" value="1"/>
</dbReference>
<accession>A0A1M6EFW4</accession>
<dbReference type="EMBL" id="FQYP01000003">
    <property type="protein sequence ID" value="SHI84313.1"/>
    <property type="molecule type" value="Genomic_DNA"/>
</dbReference>
<keyword evidence="15" id="KW-1185">Reference proteome</keyword>
<keyword evidence="6" id="KW-0560">Oxidoreductase</keyword>
<evidence type="ECO:0000256" key="8">
    <source>
        <dbReference type="ARBA" id="ARBA00023157"/>
    </source>
</evidence>
<gene>
    <name evidence="14" type="ORF">SAMN04488508_103388</name>
</gene>
<organism evidence="14 15">
    <name type="scientific">Aquimarina spongiae</name>
    <dbReference type="NCBI Taxonomy" id="570521"/>
    <lineage>
        <taxon>Bacteria</taxon>
        <taxon>Pseudomonadati</taxon>
        <taxon>Bacteroidota</taxon>
        <taxon>Flavobacteriia</taxon>
        <taxon>Flavobacteriales</taxon>
        <taxon>Flavobacteriaceae</taxon>
        <taxon>Aquimarina</taxon>
    </lineage>
</organism>
<dbReference type="GO" id="GO:0008233">
    <property type="term" value="F:peptidase activity"/>
    <property type="evidence" value="ECO:0007669"/>
    <property type="project" value="InterPro"/>
</dbReference>
<feature type="domain" description="Peptidase C39" evidence="11">
    <location>
        <begin position="20"/>
        <end position="124"/>
    </location>
</feature>
<dbReference type="InterPro" id="IPR012932">
    <property type="entry name" value="VKOR"/>
</dbReference>
<keyword evidence="5 10" id="KW-1133">Transmembrane helix</keyword>
<feature type="domain" description="Vitamin K epoxide reductase" evidence="12">
    <location>
        <begin position="163"/>
        <end position="285"/>
    </location>
</feature>
<feature type="transmembrane region" description="Helical" evidence="10">
    <location>
        <begin position="297"/>
        <end position="315"/>
    </location>
</feature>
<evidence type="ECO:0000256" key="2">
    <source>
        <dbReference type="ARBA" id="ARBA00006214"/>
    </source>
</evidence>
<keyword evidence="7 10" id="KW-0472">Membrane</keyword>
<evidence type="ECO:0000256" key="7">
    <source>
        <dbReference type="ARBA" id="ARBA00023136"/>
    </source>
</evidence>
<feature type="transmembrane region" description="Helical" evidence="10">
    <location>
        <begin position="158"/>
        <end position="178"/>
    </location>
</feature>
<protein>
    <submittedName>
        <fullName evidence="14">Protein-disulfide isomerase</fullName>
    </submittedName>
</protein>
<dbReference type="GO" id="GO:0048038">
    <property type="term" value="F:quinone binding"/>
    <property type="evidence" value="ECO:0007669"/>
    <property type="project" value="UniProtKB-KW"/>
</dbReference>
<evidence type="ECO:0000259" key="12">
    <source>
        <dbReference type="Pfam" id="PF07884"/>
    </source>
</evidence>
<dbReference type="CDD" id="cd12921">
    <property type="entry name" value="VKOR_4"/>
    <property type="match status" value="1"/>
</dbReference>
<evidence type="ECO:0000313" key="15">
    <source>
        <dbReference type="Proteomes" id="UP000184432"/>
    </source>
</evidence>
<evidence type="ECO:0000256" key="1">
    <source>
        <dbReference type="ARBA" id="ARBA00004141"/>
    </source>
</evidence>
<evidence type="ECO:0000313" key="14">
    <source>
        <dbReference type="EMBL" id="SHI84313.1"/>
    </source>
</evidence>
<dbReference type="GO" id="GO:0016853">
    <property type="term" value="F:isomerase activity"/>
    <property type="evidence" value="ECO:0007669"/>
    <property type="project" value="UniProtKB-KW"/>
</dbReference>
<dbReference type="STRING" id="570521.SAMN04488508_103388"/>
<dbReference type="GO" id="GO:0016491">
    <property type="term" value="F:oxidoreductase activity"/>
    <property type="evidence" value="ECO:0007669"/>
    <property type="project" value="UniProtKB-KW"/>
</dbReference>
<feature type="transmembrane region" description="Helical" evidence="10">
    <location>
        <begin position="270"/>
        <end position="291"/>
    </location>
</feature>
<evidence type="ECO:0000256" key="3">
    <source>
        <dbReference type="ARBA" id="ARBA00022692"/>
    </source>
</evidence>
<keyword evidence="14" id="KW-0413">Isomerase</keyword>
<dbReference type="InterPro" id="IPR005074">
    <property type="entry name" value="Peptidase_C39"/>
</dbReference>
<evidence type="ECO:0000256" key="5">
    <source>
        <dbReference type="ARBA" id="ARBA00022989"/>
    </source>
</evidence>
<keyword evidence="3 10" id="KW-0812">Transmembrane</keyword>
<keyword evidence="8" id="KW-1015">Disulfide bond</keyword>
<comment type="similarity">
    <text evidence="2">Belongs to the VKOR family.</text>
</comment>
<dbReference type="RefSeq" id="WP_073315722.1">
    <property type="nucleotide sequence ID" value="NZ_FQYP01000003.1"/>
</dbReference>
<feature type="transmembrane region" description="Helical" evidence="10">
    <location>
        <begin position="216"/>
        <end position="235"/>
    </location>
</feature>
<keyword evidence="9" id="KW-0676">Redox-active center</keyword>
<dbReference type="AlphaFoldDB" id="A0A1M6EFW4"/>
<dbReference type="InterPro" id="IPR012336">
    <property type="entry name" value="Thioredoxin-like_fold"/>
</dbReference>
<dbReference type="Gene3D" id="3.40.30.10">
    <property type="entry name" value="Glutaredoxin"/>
    <property type="match status" value="1"/>
</dbReference>